<keyword evidence="5" id="KW-0539">Nucleus</keyword>
<gene>
    <name evidence="7" type="ORF">PBIL07802_LOCUS32222</name>
</gene>
<dbReference type="SUPFAM" id="SSF52949">
    <property type="entry name" value="Macro domain-like"/>
    <property type="match status" value="1"/>
</dbReference>
<dbReference type="InterPro" id="IPR043472">
    <property type="entry name" value="Macro_dom-like"/>
</dbReference>
<feature type="compositionally biased region" description="Acidic residues" evidence="6">
    <location>
        <begin position="682"/>
        <end position="696"/>
    </location>
</feature>
<organism evidence="7">
    <name type="scientific">Palpitomonas bilix</name>
    <dbReference type="NCBI Taxonomy" id="652834"/>
    <lineage>
        <taxon>Eukaryota</taxon>
        <taxon>Eukaryota incertae sedis</taxon>
    </lineage>
</organism>
<dbReference type="GO" id="GO:0003714">
    <property type="term" value="F:transcription corepressor activity"/>
    <property type="evidence" value="ECO:0007669"/>
    <property type="project" value="TreeGrafter"/>
</dbReference>
<dbReference type="PANTHER" id="PTHR14453">
    <property type="entry name" value="PARP/ZINC FINGER CCCH TYPE DOMAIN CONTAINING PROTEIN"/>
    <property type="match status" value="1"/>
</dbReference>
<dbReference type="PANTHER" id="PTHR14453:SF67">
    <property type="entry name" value="POLY [ADP-RIBOSE] POLYMERASE"/>
    <property type="match status" value="1"/>
</dbReference>
<dbReference type="GO" id="GO:0005737">
    <property type="term" value="C:cytoplasm"/>
    <property type="evidence" value="ECO:0007669"/>
    <property type="project" value="TreeGrafter"/>
</dbReference>
<feature type="region of interest" description="Disordered" evidence="6">
    <location>
        <begin position="676"/>
        <end position="698"/>
    </location>
</feature>
<protein>
    <submittedName>
        <fullName evidence="7">Uncharacterized protein</fullName>
    </submittedName>
</protein>
<keyword evidence="3" id="KW-0808">Transferase</keyword>
<dbReference type="Gene3D" id="3.40.220.10">
    <property type="entry name" value="Leucine Aminopeptidase, subunit E, domain 1"/>
    <property type="match status" value="1"/>
</dbReference>
<dbReference type="SUPFAM" id="SSF56399">
    <property type="entry name" value="ADP-ribosylation"/>
    <property type="match status" value="1"/>
</dbReference>
<proteinExistence type="predicted"/>
<dbReference type="GO" id="GO:0016757">
    <property type="term" value="F:glycosyltransferase activity"/>
    <property type="evidence" value="ECO:0007669"/>
    <property type="project" value="UniProtKB-KW"/>
</dbReference>
<dbReference type="GO" id="GO:0005634">
    <property type="term" value="C:nucleus"/>
    <property type="evidence" value="ECO:0007669"/>
    <property type="project" value="UniProtKB-SubCell"/>
</dbReference>
<keyword evidence="2" id="KW-0328">Glycosyltransferase</keyword>
<dbReference type="Gene3D" id="3.90.228.10">
    <property type="match status" value="1"/>
</dbReference>
<comment type="subcellular location">
    <subcellularLocation>
        <location evidence="1">Nucleus</location>
    </subcellularLocation>
</comment>
<evidence type="ECO:0000256" key="6">
    <source>
        <dbReference type="SAM" id="MobiDB-lite"/>
    </source>
</evidence>
<evidence type="ECO:0000256" key="5">
    <source>
        <dbReference type="ARBA" id="ARBA00023242"/>
    </source>
</evidence>
<dbReference type="InterPro" id="IPR052056">
    <property type="entry name" value="Mono-ARTD/PARP"/>
</dbReference>
<dbReference type="GO" id="GO:0010629">
    <property type="term" value="P:negative regulation of gene expression"/>
    <property type="evidence" value="ECO:0007669"/>
    <property type="project" value="TreeGrafter"/>
</dbReference>
<evidence type="ECO:0000256" key="4">
    <source>
        <dbReference type="ARBA" id="ARBA00023027"/>
    </source>
</evidence>
<reference evidence="7" key="1">
    <citation type="submission" date="2021-01" db="EMBL/GenBank/DDBJ databases">
        <authorList>
            <person name="Corre E."/>
            <person name="Pelletier E."/>
            <person name="Niang G."/>
            <person name="Scheremetjew M."/>
            <person name="Finn R."/>
            <person name="Kale V."/>
            <person name="Holt S."/>
            <person name="Cochrane G."/>
            <person name="Meng A."/>
            <person name="Brown T."/>
            <person name="Cohen L."/>
        </authorList>
    </citation>
    <scope>NUCLEOTIDE SEQUENCE</scope>
    <source>
        <strain evidence="7">NIES-2562</strain>
    </source>
</reference>
<sequence length="884" mass="98236">MEWLRDTIAALNENSAKLKLKKSEIASFKPCLESFRATVLEFIYDYDVQGSSDDEGEPTDSPIVRPHDDTSSAGPSVAALDTSLKIDVRVDKASSTGIVTIKSPKPDEHKKALDMIHGYLRAFTVESHPFDVSDPSKAQEAKKLFKSLKKRKIIHFFSWVKTEKKVTFAGSPEEVANAKFELENWQTSRRQVDRYIMAPTNSLVRFLQVVEDFKVKLDQVFDAIKNETGTISVTVQFQHGTDVVGRVFGFGTEEDEDFVVKEAESALESFLTSNDLGGDMIHLQSEEEVDFLLEDTPIKKEAIGSNVWIGKEEVRANSSGRQQITKLKTVVNPKKGKKAKKSFGYGSRTSAKVTKFTCATDVFNKMFGATTVEVVAGPFNSVPVCDTVVLKVNSMYHHENHPTTQSVFDTAGRNDIKSECDARLELDGPLEEGTHFLTPPQRLGKKGWKYITLWSLPQYDVDYPDSSQSLLEKLVHSVLDDAVGKAGEGAGASLAIEALAGKTSNLNWPSNVLACTLCQAIVDWKQQQASPGFLQRIVFFTPILKVAEEYAAVLDDLHASHCSADEQEVDAVYVPGIRIFGSKEGRGIVEARVRKILAERTTSEIVRIDSLRSHEEEAEELNDRFKEEGIAADAISCEGGILVRAISTGGIARATSIAREYVQEVEAEMTEFPSTWTPGEWMAEDSEKEEDESEEDTGSHFEIVPVGIDSDEWKEVVELFEAGLDSPAKVVNVERVQHPGLWRRYGEKRLSIAKEGGENHVERLFFSNPRTNPLRYVEGDGIEPAWGEDSIVFSARSSYACSLSYSYNLDTSCVILADVCVGRVEKRDIDAYPVRPQGGFHSLYGKLYGTSSEEQSAPLGYAIFDCAQSYPSYIIHFENEEDEE</sequence>
<evidence type="ECO:0000256" key="1">
    <source>
        <dbReference type="ARBA" id="ARBA00004123"/>
    </source>
</evidence>
<evidence type="ECO:0000313" key="7">
    <source>
        <dbReference type="EMBL" id="CAE0269869.1"/>
    </source>
</evidence>
<dbReference type="AlphaFoldDB" id="A0A7S3GLG2"/>
<keyword evidence="4" id="KW-0520">NAD</keyword>
<name>A0A7S3GLG2_9EUKA</name>
<feature type="region of interest" description="Disordered" evidence="6">
    <location>
        <begin position="50"/>
        <end position="76"/>
    </location>
</feature>
<evidence type="ECO:0000256" key="3">
    <source>
        <dbReference type="ARBA" id="ARBA00022679"/>
    </source>
</evidence>
<dbReference type="EMBL" id="HBIB01048890">
    <property type="protein sequence ID" value="CAE0269869.1"/>
    <property type="molecule type" value="Transcribed_RNA"/>
</dbReference>
<evidence type="ECO:0000256" key="2">
    <source>
        <dbReference type="ARBA" id="ARBA00022676"/>
    </source>
</evidence>
<accession>A0A7S3GLG2</accession>